<dbReference type="PANTHER" id="PTHR34504:SF4">
    <property type="entry name" value="ANTITOXIN HICB"/>
    <property type="match status" value="1"/>
</dbReference>
<dbReference type="PANTHER" id="PTHR34504">
    <property type="entry name" value="ANTITOXIN HICB"/>
    <property type="match status" value="1"/>
</dbReference>
<accession>Q2FST0</accession>
<name>Q2FST0_METHJ</name>
<dbReference type="AlphaFoldDB" id="Q2FST0"/>
<dbReference type="InterPro" id="IPR031807">
    <property type="entry name" value="HicB-like"/>
</dbReference>
<evidence type="ECO:0000313" key="2">
    <source>
        <dbReference type="EMBL" id="ABD42345.1"/>
    </source>
</evidence>
<dbReference type="EMBL" id="CP000254">
    <property type="protein sequence ID" value="ABD42345.1"/>
    <property type="molecule type" value="Genomic_DNA"/>
</dbReference>
<dbReference type="Pfam" id="PF15919">
    <property type="entry name" value="HicB_lk_antitox"/>
    <property type="match status" value="1"/>
</dbReference>
<keyword evidence="3" id="KW-1185">Reference proteome</keyword>
<dbReference type="Gene3D" id="3.30.160.250">
    <property type="match status" value="1"/>
</dbReference>
<dbReference type="STRING" id="323259.Mhun_2648"/>
<organism evidence="2 3">
    <name type="scientific">Methanospirillum hungatei JF-1 (strain ATCC 27890 / DSM 864 / NBRC 100397 / JF-1)</name>
    <dbReference type="NCBI Taxonomy" id="323259"/>
    <lineage>
        <taxon>Archaea</taxon>
        <taxon>Methanobacteriati</taxon>
        <taxon>Methanobacteriota</taxon>
        <taxon>Stenosarchaea group</taxon>
        <taxon>Methanomicrobia</taxon>
        <taxon>Methanomicrobiales</taxon>
        <taxon>Methanospirillaceae</taxon>
        <taxon>Methanospirillum</taxon>
    </lineage>
</organism>
<dbReference type="InParanoid" id="Q2FST0"/>
<reference evidence="3" key="1">
    <citation type="journal article" date="2016" name="Stand. Genomic Sci.">
        <title>Complete genome sequence of Methanospirillum hungatei type strain JF1.</title>
        <authorList>
            <person name="Gunsalus R.P."/>
            <person name="Cook L.E."/>
            <person name="Crable B."/>
            <person name="Rohlin L."/>
            <person name="McDonald E."/>
            <person name="Mouttaki H."/>
            <person name="Sieber J.R."/>
            <person name="Poweleit N."/>
            <person name="Zhou H."/>
            <person name="Lapidus A.L."/>
            <person name="Daligault H.E."/>
            <person name="Land M."/>
            <person name="Gilna P."/>
            <person name="Ivanova N."/>
            <person name="Kyrpides N."/>
            <person name="Culley D.E."/>
            <person name="McInerney M.J."/>
        </authorList>
    </citation>
    <scope>NUCLEOTIDE SEQUENCE [LARGE SCALE GENOMIC DNA]</scope>
    <source>
        <strain evidence="3">ATCC 27890 / DSM 864 / NBRC 100397 / JF-1</strain>
    </source>
</reference>
<proteinExistence type="predicted"/>
<gene>
    <name evidence="2" type="ordered locus">Mhun_2648</name>
</gene>
<evidence type="ECO:0000313" key="3">
    <source>
        <dbReference type="Proteomes" id="UP000001941"/>
    </source>
</evidence>
<feature type="domain" description="HicB-like antitoxin of toxin-antitoxin system" evidence="1">
    <location>
        <begin position="16"/>
        <end position="60"/>
    </location>
</feature>
<dbReference type="InterPro" id="IPR035069">
    <property type="entry name" value="TTHA1013/TTHA0281-like"/>
</dbReference>
<dbReference type="KEGG" id="mhu:Mhun_2648"/>
<dbReference type="Proteomes" id="UP000001941">
    <property type="component" value="Chromosome"/>
</dbReference>
<evidence type="ECO:0000259" key="1">
    <source>
        <dbReference type="Pfam" id="PF15919"/>
    </source>
</evidence>
<dbReference type="HOGENOM" id="CLU_114047_3_0_2"/>
<dbReference type="eggNOG" id="arCOG02411">
    <property type="taxonomic scope" value="Archaea"/>
</dbReference>
<protein>
    <recommendedName>
        <fullName evidence="1">HicB-like antitoxin of toxin-antitoxin system domain-containing protein</fullName>
    </recommendedName>
</protein>
<sequence>MNANNTIIYMKTIHVPILIETDEDGIFIVSCPQFKGCHTYGKTIDEALARIKEVIELCSEDTPLDTLNTFVGFREVEIVQGA</sequence>
<dbReference type="EnsemblBacteria" id="ABD42345">
    <property type="protein sequence ID" value="ABD42345"/>
    <property type="gene ID" value="Mhun_2648"/>
</dbReference>
<dbReference type="SUPFAM" id="SSF143100">
    <property type="entry name" value="TTHA1013/TTHA0281-like"/>
    <property type="match status" value="1"/>
</dbReference>
<dbReference type="InterPro" id="IPR051404">
    <property type="entry name" value="TA_system_antitoxin"/>
</dbReference>